<name>A0ABS1M4H4_9NOCA</name>
<dbReference type="PROSITE" id="PS50977">
    <property type="entry name" value="HTH_TETR_2"/>
    <property type="match status" value="1"/>
</dbReference>
<keyword evidence="2 4" id="KW-0238">DNA-binding</keyword>
<comment type="caution">
    <text evidence="6">The sequence shown here is derived from an EMBL/GenBank/DDBJ whole genome shotgun (WGS) entry which is preliminary data.</text>
</comment>
<dbReference type="InterPro" id="IPR009057">
    <property type="entry name" value="Homeodomain-like_sf"/>
</dbReference>
<dbReference type="SUPFAM" id="SSF48498">
    <property type="entry name" value="Tetracyclin repressor-like, C-terminal domain"/>
    <property type="match status" value="1"/>
</dbReference>
<evidence type="ECO:0000256" key="1">
    <source>
        <dbReference type="ARBA" id="ARBA00023015"/>
    </source>
</evidence>
<evidence type="ECO:0000256" key="4">
    <source>
        <dbReference type="PROSITE-ProRule" id="PRU00335"/>
    </source>
</evidence>
<evidence type="ECO:0000256" key="3">
    <source>
        <dbReference type="ARBA" id="ARBA00023163"/>
    </source>
</evidence>
<evidence type="ECO:0000256" key="2">
    <source>
        <dbReference type="ARBA" id="ARBA00023125"/>
    </source>
</evidence>
<protein>
    <submittedName>
        <fullName evidence="6">TetR/AcrR family transcriptional regulator</fullName>
    </submittedName>
</protein>
<evidence type="ECO:0000313" key="7">
    <source>
        <dbReference type="Proteomes" id="UP000602198"/>
    </source>
</evidence>
<accession>A0ABS1M4H4</accession>
<feature type="DNA-binding region" description="H-T-H motif" evidence="4">
    <location>
        <begin position="29"/>
        <end position="48"/>
    </location>
</feature>
<keyword evidence="7" id="KW-1185">Reference proteome</keyword>
<proteinExistence type="predicted"/>
<organism evidence="6 7">
    <name type="scientific">Nocardia acididurans</name>
    <dbReference type="NCBI Taxonomy" id="2802282"/>
    <lineage>
        <taxon>Bacteria</taxon>
        <taxon>Bacillati</taxon>
        <taxon>Actinomycetota</taxon>
        <taxon>Actinomycetes</taxon>
        <taxon>Mycobacteriales</taxon>
        <taxon>Nocardiaceae</taxon>
        <taxon>Nocardia</taxon>
    </lineage>
</organism>
<dbReference type="PANTHER" id="PTHR47506">
    <property type="entry name" value="TRANSCRIPTIONAL REGULATORY PROTEIN"/>
    <property type="match status" value="1"/>
</dbReference>
<evidence type="ECO:0000313" key="6">
    <source>
        <dbReference type="EMBL" id="MBL1075434.1"/>
    </source>
</evidence>
<dbReference type="InterPro" id="IPR036271">
    <property type="entry name" value="Tet_transcr_reg_TetR-rel_C_sf"/>
</dbReference>
<dbReference type="SUPFAM" id="SSF46689">
    <property type="entry name" value="Homeodomain-like"/>
    <property type="match status" value="1"/>
</dbReference>
<keyword evidence="1" id="KW-0805">Transcription regulation</keyword>
<dbReference type="PANTHER" id="PTHR47506:SF1">
    <property type="entry name" value="HTH-TYPE TRANSCRIPTIONAL REGULATOR YJDC"/>
    <property type="match status" value="1"/>
</dbReference>
<dbReference type="Pfam" id="PF16925">
    <property type="entry name" value="TetR_C_13"/>
    <property type="match status" value="1"/>
</dbReference>
<dbReference type="Proteomes" id="UP000602198">
    <property type="component" value="Unassembled WGS sequence"/>
</dbReference>
<dbReference type="Pfam" id="PF00440">
    <property type="entry name" value="TetR_N"/>
    <property type="match status" value="1"/>
</dbReference>
<dbReference type="InterPro" id="IPR001647">
    <property type="entry name" value="HTH_TetR"/>
</dbReference>
<dbReference type="Gene3D" id="1.10.357.10">
    <property type="entry name" value="Tetracycline Repressor, domain 2"/>
    <property type="match status" value="1"/>
</dbReference>
<dbReference type="InterPro" id="IPR011075">
    <property type="entry name" value="TetR_C"/>
</dbReference>
<evidence type="ECO:0000259" key="5">
    <source>
        <dbReference type="PROSITE" id="PS50977"/>
    </source>
</evidence>
<sequence>MPRPREFDEDRALDAAMRQFWATGYEATSTEQLCTATGLRRSSIYNTFQSKHALFLQALTRYTRWRTGMYLELLQADSPAPQRLRAVLEHAVDMAVEAGRDGCLAVNTVTECSARDSEVDELLRADNELRATAIRDVVAAGQRAGELSRDRAPGDVAEFINATLAGISVTARCGGDRRTLRAIAEVAMAAL</sequence>
<dbReference type="RefSeq" id="WP_201947486.1">
    <property type="nucleotide sequence ID" value="NZ_JAERRJ010000005.1"/>
</dbReference>
<keyword evidence="3" id="KW-0804">Transcription</keyword>
<gene>
    <name evidence="6" type="ORF">JK358_13625</name>
</gene>
<reference evidence="6 7" key="1">
    <citation type="submission" date="2021-01" db="EMBL/GenBank/DDBJ databases">
        <title>WGS of actinomycetes isolated from Thailand.</title>
        <authorList>
            <person name="Thawai C."/>
        </authorList>
    </citation>
    <scope>NUCLEOTIDE SEQUENCE [LARGE SCALE GENOMIC DNA]</scope>
    <source>
        <strain evidence="6 7">LPG 2</strain>
    </source>
</reference>
<dbReference type="Gene3D" id="1.10.10.60">
    <property type="entry name" value="Homeodomain-like"/>
    <property type="match status" value="1"/>
</dbReference>
<feature type="domain" description="HTH tetR-type" evidence="5">
    <location>
        <begin position="6"/>
        <end position="66"/>
    </location>
</feature>
<dbReference type="EMBL" id="JAERRJ010000005">
    <property type="protein sequence ID" value="MBL1075434.1"/>
    <property type="molecule type" value="Genomic_DNA"/>
</dbReference>